<reference evidence="1" key="1">
    <citation type="journal article" date="2020" name="Nature">
        <title>Giant virus diversity and host interactions through global metagenomics.</title>
        <authorList>
            <person name="Schulz F."/>
            <person name="Roux S."/>
            <person name="Paez-Espino D."/>
            <person name="Jungbluth S."/>
            <person name="Walsh D.A."/>
            <person name="Denef V.J."/>
            <person name="McMahon K.D."/>
            <person name="Konstantinidis K.T."/>
            <person name="Eloe-Fadrosh E.A."/>
            <person name="Kyrpides N.C."/>
            <person name="Woyke T."/>
        </authorList>
    </citation>
    <scope>NUCLEOTIDE SEQUENCE</scope>
    <source>
        <strain evidence="1">GVMAG-M-3300023179-2</strain>
    </source>
</reference>
<organism evidence="1">
    <name type="scientific">viral metagenome</name>
    <dbReference type="NCBI Taxonomy" id="1070528"/>
    <lineage>
        <taxon>unclassified sequences</taxon>
        <taxon>metagenomes</taxon>
        <taxon>organismal metagenomes</taxon>
    </lineage>
</organism>
<name>A0A6C0EE28_9ZZZZ</name>
<sequence length="213" mass="25323">MINIISLIYCGFNSRTLNNNTIIDINKYQKEIIDILIEKYHNNNSFFIILQNYNDNINLQTILNMLPDQFDNFAEIFNKNKNLVILFNTKYNKILFKKDLKIDSDNNIQFLCFFEKIIIINILNNLNYTLCLIKIYKFITKISKKINLDNYRFIIVGNFTNTIYNKLKLILIKFINISDDNISTYDNLYDSLNNVISYEKIPNENDILIHSEL</sequence>
<dbReference type="AlphaFoldDB" id="A0A6C0EE28"/>
<dbReference type="EMBL" id="MN739813">
    <property type="protein sequence ID" value="QHT27168.1"/>
    <property type="molecule type" value="Genomic_DNA"/>
</dbReference>
<accession>A0A6C0EE28</accession>
<proteinExistence type="predicted"/>
<protein>
    <submittedName>
        <fullName evidence="1">Uncharacterized protein</fullName>
    </submittedName>
</protein>
<evidence type="ECO:0000313" key="1">
    <source>
        <dbReference type="EMBL" id="QHT27168.1"/>
    </source>
</evidence>